<dbReference type="Proteomes" id="UP001050975">
    <property type="component" value="Unassembled WGS sequence"/>
</dbReference>
<dbReference type="EMBL" id="BLAY01000041">
    <property type="protein sequence ID" value="GET38213.1"/>
    <property type="molecule type" value="Genomic_DNA"/>
</dbReference>
<sequence>MAFFDDFTASLKKKWLEYFQLNHSWMTLQMEVDSVKTPDGGRRPPSYLILGVLNAIEPKLAQLMFPFSRLNSDPDSLIDVLELNFDPDIALGNRPPGKVEPTPSEASAEVGLLAEEEEEATEDLLAVSSLESGAMALDDFGSEASDESSEEEEDAFGAMALADFGSEASDESSEEEEDAFGVMALDDFGSEASDESSEEEEDAFGAMALADFDTEASDESAAASLMDMEDISLDAWDDDETASESKDESLADLGDISFLGFGEESSKKSDDDDLDAFGDMTFEELGEVDLKDDDDVWKK</sequence>
<keyword evidence="2" id="KW-1185">Reference proteome</keyword>
<dbReference type="RefSeq" id="WP_226581034.1">
    <property type="nucleotide sequence ID" value="NZ_BLAY01000041.1"/>
</dbReference>
<accession>A0AAV3X785</accession>
<dbReference type="InterPro" id="IPR020346">
    <property type="entry name" value="Uncharacterised_15.3kDa"/>
</dbReference>
<dbReference type="AlphaFoldDB" id="A0AAV3X785"/>
<evidence type="ECO:0000313" key="2">
    <source>
        <dbReference type="Proteomes" id="UP001050975"/>
    </source>
</evidence>
<evidence type="ECO:0008006" key="3">
    <source>
        <dbReference type="Google" id="ProtNLM"/>
    </source>
</evidence>
<dbReference type="Pfam" id="PF17265">
    <property type="entry name" value="DUF5331"/>
    <property type="match status" value="1"/>
</dbReference>
<evidence type="ECO:0000313" key="1">
    <source>
        <dbReference type="EMBL" id="GET38213.1"/>
    </source>
</evidence>
<organism evidence="1 2">
    <name type="scientific">Microseira wollei NIES-4236</name>
    <dbReference type="NCBI Taxonomy" id="2530354"/>
    <lineage>
        <taxon>Bacteria</taxon>
        <taxon>Bacillati</taxon>
        <taxon>Cyanobacteriota</taxon>
        <taxon>Cyanophyceae</taxon>
        <taxon>Oscillatoriophycideae</taxon>
        <taxon>Aerosakkonematales</taxon>
        <taxon>Aerosakkonemataceae</taxon>
        <taxon>Microseira</taxon>
    </lineage>
</organism>
<comment type="caution">
    <text evidence="1">The sequence shown here is derived from an EMBL/GenBank/DDBJ whole genome shotgun (WGS) entry which is preliminary data.</text>
</comment>
<reference evidence="1" key="1">
    <citation type="submission" date="2019-10" db="EMBL/GenBank/DDBJ databases">
        <title>Draft genome sequece of Microseira wollei NIES-4236.</title>
        <authorList>
            <person name="Yamaguchi H."/>
            <person name="Suzuki S."/>
            <person name="Kawachi M."/>
        </authorList>
    </citation>
    <scope>NUCLEOTIDE SEQUENCE</scope>
    <source>
        <strain evidence="1">NIES-4236</strain>
    </source>
</reference>
<gene>
    <name evidence="1" type="ORF">MiSe_29670</name>
</gene>
<protein>
    <recommendedName>
        <fullName evidence="3">DUF5331 domain-containing protein</fullName>
    </recommendedName>
</protein>
<name>A0AAV3X785_9CYAN</name>
<proteinExistence type="predicted"/>